<dbReference type="PANTHER" id="PTHR42791">
    <property type="entry name" value="GNAT FAMILY ACETYLTRANSFERASE"/>
    <property type="match status" value="1"/>
</dbReference>
<keyword evidence="3" id="KW-0012">Acyltransferase</keyword>
<evidence type="ECO:0000313" key="4">
    <source>
        <dbReference type="Proteomes" id="UP000799421"/>
    </source>
</evidence>
<dbReference type="Proteomes" id="UP000799421">
    <property type="component" value="Unassembled WGS sequence"/>
</dbReference>
<dbReference type="EMBL" id="MU005959">
    <property type="protein sequence ID" value="KAF2863803.1"/>
    <property type="molecule type" value="Genomic_DNA"/>
</dbReference>
<name>A0A6A7C8R3_9PEZI</name>
<evidence type="ECO:0000313" key="3">
    <source>
        <dbReference type="EMBL" id="KAF2863803.1"/>
    </source>
</evidence>
<feature type="domain" description="N-acetyltransferase" evidence="2">
    <location>
        <begin position="1"/>
        <end position="220"/>
    </location>
</feature>
<reference evidence="3" key="1">
    <citation type="journal article" date="2020" name="Stud. Mycol.">
        <title>101 Dothideomycetes genomes: a test case for predicting lifestyles and emergence of pathogens.</title>
        <authorList>
            <person name="Haridas S."/>
            <person name="Albert R."/>
            <person name="Binder M."/>
            <person name="Bloem J."/>
            <person name="Labutti K."/>
            <person name="Salamov A."/>
            <person name="Andreopoulos B."/>
            <person name="Baker S."/>
            <person name="Barry K."/>
            <person name="Bills G."/>
            <person name="Bluhm B."/>
            <person name="Cannon C."/>
            <person name="Castanera R."/>
            <person name="Culley D."/>
            <person name="Daum C."/>
            <person name="Ezra D."/>
            <person name="Gonzalez J."/>
            <person name="Henrissat B."/>
            <person name="Kuo A."/>
            <person name="Liang C."/>
            <person name="Lipzen A."/>
            <person name="Lutzoni F."/>
            <person name="Magnuson J."/>
            <person name="Mondo S."/>
            <person name="Nolan M."/>
            <person name="Ohm R."/>
            <person name="Pangilinan J."/>
            <person name="Park H.-J."/>
            <person name="Ramirez L."/>
            <person name="Alfaro M."/>
            <person name="Sun H."/>
            <person name="Tritt A."/>
            <person name="Yoshinaga Y."/>
            <person name="Zwiers L.-H."/>
            <person name="Turgeon B."/>
            <person name="Goodwin S."/>
            <person name="Spatafora J."/>
            <person name="Crous P."/>
            <person name="Grigoriev I."/>
        </authorList>
    </citation>
    <scope>NUCLEOTIDE SEQUENCE</scope>
    <source>
        <strain evidence="3">CBS 480.64</strain>
    </source>
</reference>
<dbReference type="SUPFAM" id="SSF55729">
    <property type="entry name" value="Acyl-CoA N-acyltransferases (Nat)"/>
    <property type="match status" value="1"/>
</dbReference>
<dbReference type="PANTHER" id="PTHR42791:SF2">
    <property type="entry name" value="N-ACETYLTRANSFERASE DOMAIN-CONTAINING PROTEIN"/>
    <property type="match status" value="1"/>
</dbReference>
<dbReference type="Gene3D" id="3.40.630.30">
    <property type="match status" value="1"/>
</dbReference>
<protein>
    <submittedName>
        <fullName evidence="3">Acyl-CoA N-acyltransferase</fullName>
    </submittedName>
</protein>
<dbReference type="AlphaFoldDB" id="A0A6A7C8R3"/>
<feature type="region of interest" description="Disordered" evidence="1">
    <location>
        <begin position="79"/>
        <end position="104"/>
    </location>
</feature>
<sequence>MTLQLASQDDLPSIVRLQLSSFETHPRFLCMWPRGLTPDLYAFQERLKRQNHGTIFKAVDSDHKMRGFAEWAFPDQSTRARVEEDEGRGAISKPSAWEAPPDDWPQGGNFPLTRHYKQTWLEWKGEKYGGGDVIELVYLAVAPDAQRLGIGRKLLRSGLEEADRLELPVCLESTPAGLKLYADNGFVIDKTVEASSELLGREVREEEGIGKRFYMIRQPRNALEKMNENGS</sequence>
<dbReference type="OrthoDB" id="2115692at2759"/>
<organism evidence="3 4">
    <name type="scientific">Piedraia hortae CBS 480.64</name>
    <dbReference type="NCBI Taxonomy" id="1314780"/>
    <lineage>
        <taxon>Eukaryota</taxon>
        <taxon>Fungi</taxon>
        <taxon>Dikarya</taxon>
        <taxon>Ascomycota</taxon>
        <taxon>Pezizomycotina</taxon>
        <taxon>Dothideomycetes</taxon>
        <taxon>Dothideomycetidae</taxon>
        <taxon>Capnodiales</taxon>
        <taxon>Piedraiaceae</taxon>
        <taxon>Piedraia</taxon>
    </lineage>
</organism>
<dbReference type="Pfam" id="PF13508">
    <property type="entry name" value="Acetyltransf_7"/>
    <property type="match status" value="1"/>
</dbReference>
<evidence type="ECO:0000259" key="2">
    <source>
        <dbReference type="PROSITE" id="PS51186"/>
    </source>
</evidence>
<dbReference type="InterPro" id="IPR000182">
    <property type="entry name" value="GNAT_dom"/>
</dbReference>
<dbReference type="PROSITE" id="PS51186">
    <property type="entry name" value="GNAT"/>
    <property type="match status" value="1"/>
</dbReference>
<accession>A0A6A7C8R3</accession>
<proteinExistence type="predicted"/>
<evidence type="ECO:0000256" key="1">
    <source>
        <dbReference type="SAM" id="MobiDB-lite"/>
    </source>
</evidence>
<dbReference type="InterPro" id="IPR052523">
    <property type="entry name" value="Trichothecene_AcTrans"/>
</dbReference>
<dbReference type="GO" id="GO:0016747">
    <property type="term" value="F:acyltransferase activity, transferring groups other than amino-acyl groups"/>
    <property type="evidence" value="ECO:0007669"/>
    <property type="project" value="InterPro"/>
</dbReference>
<gene>
    <name evidence="3" type="ORF">K470DRAFT_210058</name>
</gene>
<dbReference type="InterPro" id="IPR016181">
    <property type="entry name" value="Acyl_CoA_acyltransferase"/>
</dbReference>
<keyword evidence="4" id="KW-1185">Reference proteome</keyword>
<keyword evidence="3" id="KW-0808">Transferase</keyword>
<dbReference type="CDD" id="cd04301">
    <property type="entry name" value="NAT_SF"/>
    <property type="match status" value="1"/>
</dbReference>